<proteinExistence type="predicted"/>
<name>A0A699GV38_TANCI</name>
<comment type="caution">
    <text evidence="1">The sequence shown here is derived from an EMBL/GenBank/DDBJ whole genome shotgun (WGS) entry which is preliminary data.</text>
</comment>
<evidence type="ECO:0000313" key="1">
    <source>
        <dbReference type="EMBL" id="GEW44407.1"/>
    </source>
</evidence>
<protein>
    <recommendedName>
        <fullName evidence="2">Gag-Pol polyprotein</fullName>
    </recommendedName>
</protein>
<gene>
    <name evidence="1" type="ORF">Tci_216383</name>
</gene>
<accession>A0A699GV38</accession>
<reference evidence="1" key="1">
    <citation type="journal article" date="2019" name="Sci. Rep.">
        <title>Draft genome of Tanacetum cinerariifolium, the natural source of mosquito coil.</title>
        <authorList>
            <person name="Yamashiro T."/>
            <person name="Shiraishi A."/>
            <person name="Satake H."/>
            <person name="Nakayama K."/>
        </authorList>
    </citation>
    <scope>NUCLEOTIDE SEQUENCE</scope>
</reference>
<evidence type="ECO:0008006" key="2">
    <source>
        <dbReference type="Google" id="ProtNLM"/>
    </source>
</evidence>
<sequence length="325" mass="36923">MEVDDQAIHIILMGLPKDIYDVVDSCQTTQENWLRVQQMMKGSDIRKQEKKEKLFSEWELFRPTEWESIESYYHCFSKLMTDFTITTHIQEKITRNLKFLNNLQPEWKRYVTIVHQMKDFHTIDYAELYDFLQFKQSENEGNQIGYNVRQIAWNQNGYNVVPECQELANHNVNQNGNGNVVVARAEGNGNGNNGDIDEIEEVNTNYILMANLQQASTLGTQTDKAPVYDSDGLAEEPTSKGFPNSTSFLGMAFEQHISKLELQGITSGRIISGLDLTYAPSTITSQKPTEHELGLLFEAMYYNYIGGQPLAASRTAPAASAPQIL</sequence>
<dbReference type="AlphaFoldDB" id="A0A699GV38"/>
<dbReference type="EMBL" id="BKCJ010058609">
    <property type="protein sequence ID" value="GEW44407.1"/>
    <property type="molecule type" value="Genomic_DNA"/>
</dbReference>
<organism evidence="1">
    <name type="scientific">Tanacetum cinerariifolium</name>
    <name type="common">Dalmatian daisy</name>
    <name type="synonym">Chrysanthemum cinerariifolium</name>
    <dbReference type="NCBI Taxonomy" id="118510"/>
    <lineage>
        <taxon>Eukaryota</taxon>
        <taxon>Viridiplantae</taxon>
        <taxon>Streptophyta</taxon>
        <taxon>Embryophyta</taxon>
        <taxon>Tracheophyta</taxon>
        <taxon>Spermatophyta</taxon>
        <taxon>Magnoliopsida</taxon>
        <taxon>eudicotyledons</taxon>
        <taxon>Gunneridae</taxon>
        <taxon>Pentapetalae</taxon>
        <taxon>asterids</taxon>
        <taxon>campanulids</taxon>
        <taxon>Asterales</taxon>
        <taxon>Asteraceae</taxon>
        <taxon>Asteroideae</taxon>
        <taxon>Anthemideae</taxon>
        <taxon>Anthemidinae</taxon>
        <taxon>Tanacetum</taxon>
    </lineage>
</organism>